<dbReference type="Proteomes" id="UP000532769">
    <property type="component" value="Unassembled WGS sequence"/>
</dbReference>
<dbReference type="EMBL" id="JAASRS010000001">
    <property type="protein sequence ID" value="NIK15738.1"/>
    <property type="molecule type" value="Genomic_DNA"/>
</dbReference>
<dbReference type="PROSITE" id="PS50005">
    <property type="entry name" value="TPR"/>
    <property type="match status" value="1"/>
</dbReference>
<keyword evidence="1" id="KW-0802">TPR repeat</keyword>
<evidence type="ECO:0000256" key="1">
    <source>
        <dbReference type="PROSITE-ProRule" id="PRU00339"/>
    </source>
</evidence>
<keyword evidence="4" id="KW-1185">Reference proteome</keyword>
<keyword evidence="2" id="KW-0732">Signal</keyword>
<organism evidence="3 4">
    <name type="scientific">Saccharococcus thermophilus</name>
    <dbReference type="NCBI Taxonomy" id="29396"/>
    <lineage>
        <taxon>Bacteria</taxon>
        <taxon>Bacillati</taxon>
        <taxon>Bacillota</taxon>
        <taxon>Bacilli</taxon>
        <taxon>Bacillales</taxon>
        <taxon>Anoxybacillaceae</taxon>
        <taxon>Saccharococcus</taxon>
    </lineage>
</organism>
<feature type="signal peptide" evidence="2">
    <location>
        <begin position="1"/>
        <end position="22"/>
    </location>
</feature>
<reference evidence="3 4" key="1">
    <citation type="submission" date="2020-03" db="EMBL/GenBank/DDBJ databases">
        <title>Genomic Encyclopedia of Archaeal and Bacterial Type Strains, Phase II (KMG-II): from individual species to whole genera.</title>
        <authorList>
            <person name="Goeker M."/>
        </authorList>
    </citation>
    <scope>NUCLEOTIDE SEQUENCE [LARGE SCALE GENOMIC DNA]</scope>
    <source>
        <strain evidence="3 4">DSM 4749</strain>
    </source>
</reference>
<accession>A0A846MJD1</accession>
<comment type="caution">
    <text evidence="3">The sequence shown here is derived from an EMBL/GenBank/DDBJ whole genome shotgun (WGS) entry which is preliminary data.</text>
</comment>
<dbReference type="AlphaFoldDB" id="A0A846MJD1"/>
<dbReference type="PROSITE" id="PS51257">
    <property type="entry name" value="PROKAR_LIPOPROTEIN"/>
    <property type="match status" value="1"/>
</dbReference>
<sequence length="201" mass="23125">MKKFLFLLIFTALILSGCNKEAQIQDYVSQADKYRKEGRLEDAISLYNKALDIKEDNKIRNKLRDTEAEKETVEKVKSVLDTFTEVEKYYLQDTDYISPTTIEEATDKLRPAIDELEQLDGSGSTDIDSFVQQIKDSYDYKIVKEYVESPVTNDSQTMEDLGFVFSDFQKLNEVGAGLFKIIGTHIENIANMKIPDKYQKN</sequence>
<evidence type="ECO:0000313" key="4">
    <source>
        <dbReference type="Proteomes" id="UP000532769"/>
    </source>
</evidence>
<feature type="repeat" description="TPR" evidence="1">
    <location>
        <begin position="24"/>
        <end position="57"/>
    </location>
</feature>
<evidence type="ECO:0000256" key="2">
    <source>
        <dbReference type="SAM" id="SignalP"/>
    </source>
</evidence>
<protein>
    <submittedName>
        <fullName evidence="3">Tetratricopeptide (TPR) repeat protein</fullName>
    </submittedName>
</protein>
<dbReference type="InterPro" id="IPR011990">
    <property type="entry name" value="TPR-like_helical_dom_sf"/>
</dbReference>
<evidence type="ECO:0000313" key="3">
    <source>
        <dbReference type="EMBL" id="NIK15738.1"/>
    </source>
</evidence>
<dbReference type="SMART" id="SM00028">
    <property type="entry name" value="TPR"/>
    <property type="match status" value="1"/>
</dbReference>
<proteinExistence type="predicted"/>
<gene>
    <name evidence="3" type="ORF">BDD39_002248</name>
</gene>
<name>A0A846MJD1_9BACL</name>
<dbReference type="InterPro" id="IPR019734">
    <property type="entry name" value="TPR_rpt"/>
</dbReference>
<dbReference type="RefSeq" id="WP_166910766.1">
    <property type="nucleotide sequence ID" value="NZ_JAASRS010000001.1"/>
</dbReference>
<dbReference type="Gene3D" id="1.25.40.10">
    <property type="entry name" value="Tetratricopeptide repeat domain"/>
    <property type="match status" value="1"/>
</dbReference>
<feature type="chain" id="PRO_5032988206" evidence="2">
    <location>
        <begin position="23"/>
        <end position="201"/>
    </location>
</feature>